<comment type="caution">
    <text evidence="3">The sequence shown here is derived from an EMBL/GenBank/DDBJ whole genome shotgun (WGS) entry which is preliminary data.</text>
</comment>
<feature type="region of interest" description="Disordered" evidence="1">
    <location>
        <begin position="155"/>
        <end position="195"/>
    </location>
</feature>
<feature type="compositionally biased region" description="Basic and acidic residues" evidence="1">
    <location>
        <begin position="170"/>
        <end position="180"/>
    </location>
</feature>
<dbReference type="InterPro" id="IPR008906">
    <property type="entry name" value="HATC_C_dom"/>
</dbReference>
<dbReference type="AlphaFoldDB" id="A0AAD7EZF4"/>
<dbReference type="PANTHER" id="PTHR23272:SF104">
    <property type="entry name" value="HAT FAMILY DIMERISATION DOMAIN CONTAINING PROTEIN, EXPRESSED"/>
    <property type="match status" value="1"/>
</dbReference>
<feature type="domain" description="HAT C-terminal dimerisation" evidence="2">
    <location>
        <begin position="208"/>
        <end position="283"/>
    </location>
</feature>
<reference evidence="3" key="1">
    <citation type="submission" date="2023-03" db="EMBL/GenBank/DDBJ databases">
        <title>Massive genome expansion in bonnet fungi (Mycena s.s.) driven by repeated elements and novel gene families across ecological guilds.</title>
        <authorList>
            <consortium name="Lawrence Berkeley National Laboratory"/>
            <person name="Harder C.B."/>
            <person name="Miyauchi S."/>
            <person name="Viragh M."/>
            <person name="Kuo A."/>
            <person name="Thoen E."/>
            <person name="Andreopoulos B."/>
            <person name="Lu D."/>
            <person name="Skrede I."/>
            <person name="Drula E."/>
            <person name="Henrissat B."/>
            <person name="Morin E."/>
            <person name="Kohler A."/>
            <person name="Barry K."/>
            <person name="LaButti K."/>
            <person name="Morin E."/>
            <person name="Salamov A."/>
            <person name="Lipzen A."/>
            <person name="Mereny Z."/>
            <person name="Hegedus B."/>
            <person name="Baldrian P."/>
            <person name="Stursova M."/>
            <person name="Weitz H."/>
            <person name="Taylor A."/>
            <person name="Grigoriev I.V."/>
            <person name="Nagy L.G."/>
            <person name="Martin F."/>
            <person name="Kauserud H."/>
        </authorList>
    </citation>
    <scope>NUCLEOTIDE SEQUENCE</scope>
    <source>
        <strain evidence="3">CBHHK002</strain>
    </source>
</reference>
<proteinExistence type="predicted"/>
<dbReference type="SUPFAM" id="SSF53098">
    <property type="entry name" value="Ribonuclease H-like"/>
    <property type="match status" value="1"/>
</dbReference>
<accession>A0AAD7EZF4</accession>
<dbReference type="PANTHER" id="PTHR23272">
    <property type="entry name" value="BED FINGER-RELATED"/>
    <property type="match status" value="1"/>
</dbReference>
<protein>
    <submittedName>
        <fullName evidence="3">Ribonuclease H-like domain-containing protein</fullName>
    </submittedName>
</protein>
<gene>
    <name evidence="3" type="ORF">DFH08DRAFT_690745</name>
</gene>
<dbReference type="EMBL" id="JARIHO010000009">
    <property type="protein sequence ID" value="KAJ7355967.1"/>
    <property type="molecule type" value="Genomic_DNA"/>
</dbReference>
<evidence type="ECO:0000313" key="4">
    <source>
        <dbReference type="Proteomes" id="UP001218218"/>
    </source>
</evidence>
<feature type="compositionally biased region" description="Polar residues" evidence="1">
    <location>
        <begin position="156"/>
        <end position="169"/>
    </location>
</feature>
<evidence type="ECO:0000259" key="2">
    <source>
        <dbReference type="Pfam" id="PF05699"/>
    </source>
</evidence>
<dbReference type="Proteomes" id="UP001218218">
    <property type="component" value="Unassembled WGS sequence"/>
</dbReference>
<sequence>MFAQEVNKFVFEISQEESGEKSKKLVALRLEEEEWDRVELFVHILKSAEKAQHAFSADMRSTLHLAIPALEQLHMTWSKRATTVKYARFWSALNEALEKVNEYYEKTSTSNVYTFAMVLDPRKKLAYFTKNWDKELQAAALTNMEETRYLEMHANNAVQTPAPLNQKSQAPDKSRLRELTPDGDEDEPKLAEAHLDPTKPWRDEFQGYLDARKSVPEGMMTIEWWGHNYHRYPVWGSLARNYLAIMASSVSSERAFSSAGITISKHRNQLKGDLVEALQVLKRFMCRELLFREPEVLDEEDWEMGPEEDPNKDKMGWDCFLDDAVENYELDVDMDD</sequence>
<evidence type="ECO:0000256" key="1">
    <source>
        <dbReference type="SAM" id="MobiDB-lite"/>
    </source>
</evidence>
<keyword evidence="4" id="KW-1185">Reference proteome</keyword>
<dbReference type="InterPro" id="IPR012337">
    <property type="entry name" value="RNaseH-like_sf"/>
</dbReference>
<organism evidence="3 4">
    <name type="scientific">Mycena albidolilacea</name>
    <dbReference type="NCBI Taxonomy" id="1033008"/>
    <lineage>
        <taxon>Eukaryota</taxon>
        <taxon>Fungi</taxon>
        <taxon>Dikarya</taxon>
        <taxon>Basidiomycota</taxon>
        <taxon>Agaricomycotina</taxon>
        <taxon>Agaricomycetes</taxon>
        <taxon>Agaricomycetidae</taxon>
        <taxon>Agaricales</taxon>
        <taxon>Marasmiineae</taxon>
        <taxon>Mycenaceae</taxon>
        <taxon>Mycena</taxon>
    </lineage>
</organism>
<dbReference type="GO" id="GO:0046983">
    <property type="term" value="F:protein dimerization activity"/>
    <property type="evidence" value="ECO:0007669"/>
    <property type="project" value="InterPro"/>
</dbReference>
<evidence type="ECO:0000313" key="3">
    <source>
        <dbReference type="EMBL" id="KAJ7355967.1"/>
    </source>
</evidence>
<dbReference type="Pfam" id="PF05699">
    <property type="entry name" value="Dimer_Tnp_hAT"/>
    <property type="match status" value="1"/>
</dbReference>
<name>A0AAD7EZF4_9AGAR</name>